<feature type="domain" description="Pyrrolo-quinoline quinone repeat" evidence="2">
    <location>
        <begin position="288"/>
        <end position="346"/>
    </location>
</feature>
<accession>A0A1I4XKJ8</accession>
<dbReference type="InterPro" id="IPR015943">
    <property type="entry name" value="WD40/YVTN_repeat-like_dom_sf"/>
</dbReference>
<dbReference type="Gene3D" id="2.130.10.10">
    <property type="entry name" value="YVTN repeat-like/Quinoprotein amine dehydrogenase"/>
    <property type="match status" value="3"/>
</dbReference>
<evidence type="ECO:0000313" key="3">
    <source>
        <dbReference type="EMBL" id="SFN26438.1"/>
    </source>
</evidence>
<dbReference type="InterPro" id="IPR011047">
    <property type="entry name" value="Quinoprotein_ADH-like_sf"/>
</dbReference>
<evidence type="ECO:0000259" key="2">
    <source>
        <dbReference type="Pfam" id="PF13360"/>
    </source>
</evidence>
<dbReference type="PANTHER" id="PTHR34512:SF30">
    <property type="entry name" value="OUTER MEMBRANE PROTEIN ASSEMBLY FACTOR BAMB"/>
    <property type="match status" value="1"/>
</dbReference>
<name>A0A1I4XKJ8_9GAMM</name>
<keyword evidence="4" id="KW-1185">Reference proteome</keyword>
<dbReference type="SUPFAM" id="SSF50998">
    <property type="entry name" value="Quinoprotein alcohol dehydrogenase-like"/>
    <property type="match status" value="2"/>
</dbReference>
<feature type="signal peptide" evidence="1">
    <location>
        <begin position="1"/>
        <end position="21"/>
    </location>
</feature>
<sequence length="947" mass="100371">MDRLNPFICSIAIGIASCALAHSTMASPVWQNDWNFTSTPFVSSGISFYGPTAPVAYSSDGDVLFVGVNPSPFNAQVTRLDSAGNLRWAANLDNYSSQDYYQANALIANDDGSAIVALGDGLFPSIARIAPNGELAWARKVQALWMAKLPGGRLATRNCNKTRVLDANTGDLLWERRSAPNSNCGLDGLLVDGLGNLYSAYYQADVLHVEKFAVDGSLSFQTTGGSTFGGQVGALVGIDDTNFYVRVGPDLRAFRQTDGSMAWTIQPGDYVAGITTKDSPSELVLVGDDLIRRLAADTGAERWSQPLTSGHFARSVDTSILVNAGNSLIRLNATTGATVWSTSLPVVNGDGDPLYWQQFGGLANNRILGLASTYNVNKAAPPFVQPIDFSSGSLLALDPIPLVDQGVQGNSKVDGTQVISVAHDLSPTGPQLRIRSVDAGTGGTQWETIDDMALGDQFFTPQFWQPADFTIKNDLVAVLSTLTRPGNLAPADSAFQIGLYDRTTGSKQWSAVLYEPTQTGTYTVGPDIDADGNVYVVVNIDLACGSSTCSHTRMYKFSRQSGAILWNTDRAGNWLRTFELFGNDILLSGPLDGSNKTLARLSGVDGSELWSTTLFSGDGSYFGFYRVDAQHVIFSSAQNNAKIDVTTGAAAWIAASAPYGCTFCSEKGFITLPNGDALTALGVNSTPVVRRFHNDGSAIVEQWVLSPASPILSQSAHSPLLTPSGNIELMVRRSLLSTSISFHFIARFDPTTGTMLGQQLVTPMPLDAGSPSRYGYPLSWPMDGSVLATSTSIEAPSPATTGLALIDTSVLASGDLSAGLTVDTSAASPGQDVGFHMTVNYTGDQPITAAHLFGYLPWQGGISSVVCTPVSACNCSVDTRFGSINATFDILPGGTLTIDGQARVVDGSETNYIGVGTYGPTSLSEPDTINNFARSKVIQSLFNNGFD</sequence>
<gene>
    <name evidence="3" type="ORF">SAMN05216289_11094</name>
</gene>
<reference evidence="3 4" key="1">
    <citation type="submission" date="2016-10" db="EMBL/GenBank/DDBJ databases">
        <authorList>
            <person name="de Groot N.N."/>
        </authorList>
    </citation>
    <scope>NUCLEOTIDE SEQUENCE [LARGE SCALE GENOMIC DNA]</scope>
    <source>
        <strain evidence="3 4">CGMCC 1.7659</strain>
    </source>
</reference>
<dbReference type="Proteomes" id="UP000198575">
    <property type="component" value="Unassembled WGS sequence"/>
</dbReference>
<evidence type="ECO:0000313" key="4">
    <source>
        <dbReference type="Proteomes" id="UP000198575"/>
    </source>
</evidence>
<organism evidence="3 4">
    <name type="scientific">Dokdonella immobilis</name>
    <dbReference type="NCBI Taxonomy" id="578942"/>
    <lineage>
        <taxon>Bacteria</taxon>
        <taxon>Pseudomonadati</taxon>
        <taxon>Pseudomonadota</taxon>
        <taxon>Gammaproteobacteria</taxon>
        <taxon>Lysobacterales</taxon>
        <taxon>Rhodanobacteraceae</taxon>
        <taxon>Dokdonella</taxon>
    </lineage>
</organism>
<dbReference type="PANTHER" id="PTHR34512">
    <property type="entry name" value="CELL SURFACE PROTEIN"/>
    <property type="match status" value="1"/>
</dbReference>
<dbReference type="AlphaFoldDB" id="A0A1I4XKJ8"/>
<feature type="chain" id="PRO_5011779415" evidence="1">
    <location>
        <begin position="22"/>
        <end position="947"/>
    </location>
</feature>
<keyword evidence="1" id="KW-0732">Signal</keyword>
<dbReference type="Pfam" id="PF13360">
    <property type="entry name" value="PQQ_2"/>
    <property type="match status" value="1"/>
</dbReference>
<proteinExistence type="predicted"/>
<dbReference type="EMBL" id="FOVF01000010">
    <property type="protein sequence ID" value="SFN26438.1"/>
    <property type="molecule type" value="Genomic_DNA"/>
</dbReference>
<protein>
    <submittedName>
        <fullName evidence="3">PQQ-like domain-containing protein</fullName>
    </submittedName>
</protein>
<evidence type="ECO:0000256" key="1">
    <source>
        <dbReference type="SAM" id="SignalP"/>
    </source>
</evidence>
<dbReference type="PROSITE" id="PS51257">
    <property type="entry name" value="PROKAR_LIPOPROTEIN"/>
    <property type="match status" value="1"/>
</dbReference>
<dbReference type="RefSeq" id="WP_175497991.1">
    <property type="nucleotide sequence ID" value="NZ_FOVF01000010.1"/>
</dbReference>
<dbReference type="InterPro" id="IPR002372">
    <property type="entry name" value="PQQ_rpt_dom"/>
</dbReference>